<accession>A0ABM3R740</accession>
<proteinExistence type="predicted"/>
<reference evidence="2" key="2">
    <citation type="submission" date="2025-08" db="UniProtKB">
        <authorList>
            <consortium name="RefSeq"/>
        </authorList>
    </citation>
    <scope>IDENTIFICATION</scope>
    <source>
        <tissue evidence="2">Leaf</tissue>
    </source>
</reference>
<protein>
    <recommendedName>
        <fullName evidence="3">Peptidase M3A/M3B catalytic domain-containing protein</fullName>
    </recommendedName>
</protein>
<evidence type="ECO:0008006" key="3">
    <source>
        <dbReference type="Google" id="ProtNLM"/>
    </source>
</evidence>
<dbReference type="Gene3D" id="1.10.1370.40">
    <property type="match status" value="1"/>
</dbReference>
<dbReference type="GeneID" id="110779640"/>
<evidence type="ECO:0000313" key="1">
    <source>
        <dbReference type="Proteomes" id="UP000813463"/>
    </source>
</evidence>
<dbReference type="Proteomes" id="UP000813463">
    <property type="component" value="Chromosome 2"/>
</dbReference>
<dbReference type="SUPFAM" id="SSF55486">
    <property type="entry name" value="Metalloproteases ('zincins'), catalytic domain"/>
    <property type="match status" value="1"/>
</dbReference>
<evidence type="ECO:0000313" key="2">
    <source>
        <dbReference type="RefSeq" id="XP_056691435.1"/>
    </source>
</evidence>
<gene>
    <name evidence="2" type="primary">LOC110779640</name>
</gene>
<dbReference type="RefSeq" id="XP_056691435.1">
    <property type="nucleotide sequence ID" value="XM_056835457.1"/>
</dbReference>
<sequence length="109" mass="12785">MRVMRIPHSLLDFHRASSFYTQVPVVLLMSDILKGDVNCPALLRFSEVVSLFHEFGHVSLARMNKKDSWLFLWSLYLTVFPSLSGDPFTDEQIDEIRDKWASYFTEHFL</sequence>
<keyword evidence="1" id="KW-1185">Reference proteome</keyword>
<reference evidence="1" key="1">
    <citation type="journal article" date="2021" name="Nat. Commun.">
        <title>Genomic analyses provide insights into spinach domestication and the genetic basis of agronomic traits.</title>
        <authorList>
            <person name="Cai X."/>
            <person name="Sun X."/>
            <person name="Xu C."/>
            <person name="Sun H."/>
            <person name="Wang X."/>
            <person name="Ge C."/>
            <person name="Zhang Z."/>
            <person name="Wang Q."/>
            <person name="Fei Z."/>
            <person name="Jiao C."/>
            <person name="Wang Q."/>
        </authorList>
    </citation>
    <scope>NUCLEOTIDE SEQUENCE [LARGE SCALE GENOMIC DNA]</scope>
    <source>
        <strain evidence="1">cv. Varoflay</strain>
    </source>
</reference>
<name>A0ABM3R740_SPIOL</name>
<organism evidence="1 2">
    <name type="scientific">Spinacia oleracea</name>
    <name type="common">Spinach</name>
    <dbReference type="NCBI Taxonomy" id="3562"/>
    <lineage>
        <taxon>Eukaryota</taxon>
        <taxon>Viridiplantae</taxon>
        <taxon>Streptophyta</taxon>
        <taxon>Embryophyta</taxon>
        <taxon>Tracheophyta</taxon>
        <taxon>Spermatophyta</taxon>
        <taxon>Magnoliopsida</taxon>
        <taxon>eudicotyledons</taxon>
        <taxon>Gunneridae</taxon>
        <taxon>Pentapetalae</taxon>
        <taxon>Caryophyllales</taxon>
        <taxon>Chenopodiaceae</taxon>
        <taxon>Chenopodioideae</taxon>
        <taxon>Anserineae</taxon>
        <taxon>Spinacia</taxon>
    </lineage>
</organism>